<dbReference type="GO" id="GO:0017056">
    <property type="term" value="F:structural constituent of nuclear pore"/>
    <property type="evidence" value="ECO:0007669"/>
    <property type="project" value="TreeGrafter"/>
</dbReference>
<dbReference type="Pfam" id="PF07926">
    <property type="entry name" value="TPR_MLP1_2"/>
    <property type="match status" value="1"/>
</dbReference>
<feature type="coiled-coil region" evidence="9">
    <location>
        <begin position="1776"/>
        <end position="1841"/>
    </location>
</feature>
<feature type="compositionally biased region" description="Polar residues" evidence="10">
    <location>
        <begin position="176"/>
        <end position="187"/>
    </location>
</feature>
<feature type="coiled-coil region" evidence="9">
    <location>
        <begin position="298"/>
        <end position="364"/>
    </location>
</feature>
<feature type="region of interest" description="Disordered" evidence="10">
    <location>
        <begin position="176"/>
        <end position="196"/>
    </location>
</feature>
<feature type="region of interest" description="Disordered" evidence="10">
    <location>
        <begin position="1203"/>
        <end position="1225"/>
    </location>
</feature>
<evidence type="ECO:0000313" key="14">
    <source>
        <dbReference type="EMBL" id="KPM43314.1"/>
    </source>
</evidence>
<dbReference type="Pfam" id="PF25481">
    <property type="entry name" value="Nucleoprot-TPR"/>
    <property type="match status" value="1"/>
</dbReference>
<evidence type="ECO:0000256" key="2">
    <source>
        <dbReference type="ARBA" id="ARBA00022741"/>
    </source>
</evidence>
<feature type="compositionally biased region" description="Basic and acidic residues" evidence="10">
    <location>
        <begin position="2244"/>
        <end position="2277"/>
    </location>
</feature>
<dbReference type="PANTHER" id="PTHR18898:SF2">
    <property type="entry name" value="NUCLEOPROTEIN TPR"/>
    <property type="match status" value="1"/>
</dbReference>
<keyword evidence="6 9" id="KW-0175">Coiled coil</keyword>
<feature type="coiled-coil region" evidence="9">
    <location>
        <begin position="1239"/>
        <end position="1406"/>
    </location>
</feature>
<dbReference type="PROSITE" id="PS51194">
    <property type="entry name" value="HELICASE_CTER"/>
    <property type="match status" value="1"/>
</dbReference>
<dbReference type="InterPro" id="IPR000629">
    <property type="entry name" value="RNA-helicase_DEAD-box_CS"/>
</dbReference>
<dbReference type="Gene3D" id="3.40.50.300">
    <property type="entry name" value="P-loop containing nucleotide triphosphate hydrolases"/>
    <property type="match status" value="2"/>
</dbReference>
<dbReference type="PROSITE" id="PS51192">
    <property type="entry name" value="HELICASE_ATP_BIND_1"/>
    <property type="match status" value="1"/>
</dbReference>
<evidence type="ECO:0000259" key="11">
    <source>
        <dbReference type="PROSITE" id="PS51192"/>
    </source>
</evidence>
<feature type="compositionally biased region" description="Gly residues" evidence="10">
    <location>
        <begin position="2044"/>
        <end position="2060"/>
    </location>
</feature>
<protein>
    <submittedName>
        <fullName evidence="14">Protein MLP1</fullName>
    </submittedName>
</protein>
<feature type="coiled-coil region" evidence="9">
    <location>
        <begin position="569"/>
        <end position="636"/>
    </location>
</feature>
<evidence type="ECO:0000256" key="5">
    <source>
        <dbReference type="ARBA" id="ARBA00022840"/>
    </source>
</evidence>
<feature type="compositionally biased region" description="Gly residues" evidence="10">
    <location>
        <begin position="2020"/>
        <end position="2030"/>
    </location>
</feature>
<dbReference type="Pfam" id="PF00271">
    <property type="entry name" value="Helicase_C"/>
    <property type="match status" value="1"/>
</dbReference>
<keyword evidence="7" id="KW-0539">Nucleus</keyword>
<evidence type="ECO:0000259" key="12">
    <source>
        <dbReference type="PROSITE" id="PS51194"/>
    </source>
</evidence>
<reference evidence="14 15" key="1">
    <citation type="submission" date="2015-09" db="EMBL/GenBank/DDBJ databases">
        <title>Draft genome of a European isolate of the apple canker pathogen Neonectria ditissima.</title>
        <authorList>
            <person name="Gomez-Cortecero A."/>
            <person name="Harrison R.J."/>
            <person name="Armitage A.D."/>
        </authorList>
    </citation>
    <scope>NUCLEOTIDE SEQUENCE [LARGE SCALE GENOMIC DNA]</scope>
    <source>
        <strain evidence="14 15">R09/05</strain>
    </source>
</reference>
<evidence type="ECO:0000256" key="3">
    <source>
        <dbReference type="ARBA" id="ARBA00022801"/>
    </source>
</evidence>
<keyword evidence="15" id="KW-1185">Reference proteome</keyword>
<dbReference type="GO" id="GO:0006406">
    <property type="term" value="P:mRNA export from nucleus"/>
    <property type="evidence" value="ECO:0007669"/>
    <property type="project" value="TreeGrafter"/>
</dbReference>
<feature type="region of interest" description="Disordered" evidence="10">
    <location>
        <begin position="1862"/>
        <end position="2153"/>
    </location>
</feature>
<sequence length="2904" mass="324254">MAAADVDIGYIAGHLGLDQPVLGTLTTEPTADLVTTLLLAVAAKAHEFDTLYAEKLQTDIELENAVRSSETRSQTFKATADKALKDVEEARQQLKDEETKRQAVDNELQILKAKKSDNDAEVKALNDKIETLQSSNRTNLSIIESNNKRDQTLTEELTKQHQRNVELSREVTALQQSEQNAKGQLNSAKYREESTQQQLDLARKNSEWLENELKTKSEESLKYRKEKGSRIAELQRQNEDIQSQVDALKRTEQQLRDRLDAMQAKADDALVKIQKQEGSFATTIESYKQELEDQRRLVDMSDQLSKKHQERVRELEAEKERLKDNYENEIRRVRVELEQEKQAGVEMEERIRQLETEIDELQARLEHAPPQESAPQTPRPNGSMIGRAASPFGTPASIRSKSAITATQAIEQLYQVKGQLTSERRRNQQLSEELDNMMTALEAKAPEIQDLQAESENLRNEIARMSELSQQSFEERDVSRRAARKAEGALATAQAETKILRTQLRDLGTQIQMLVFNIHAIEKGVDQLTDEETFRLKQLEKGEISEEVLSDLSDTHQFITQKLVVFKDIKSLQAKNEELMRITRELADQLESEEILAEKHQAKEDHDMVEKLQQELQHMTEETKSIKNTMESYKMERDMFRRLLQQRGANGDEASMMRNSLDGSGRLPLVSIEAGEQAEALNEALRKLQAEYDSFRDAQDGVRKDMRDQVSSLTSEKNALQTENVKLHGDVRIGDERREMLNSNYVALQNENRELQKRSQTLSETAAKQDMRTQQVAEELIEAKGLLDSMRNESANLKAEKKLWKDIQDRLSKDNESLIEEKNRLNNLLATQQSLENERTLGESETRRKAQARIESLEQELSDTQRKLSYEAEETKKLQLRKEYEAKEAQKRIDELMASLSQIREDHVAIKTSRDHLQARVDELAVELRNAEERAGRLQPRPTPRPGTAAEVSEQQQQLEAEIQDLNIEISDLKRDLDMANTHLENAKAQAEQYKELSQANEEALEDLRASQDQYRQETEALIEEKDAKTKELSHRIEDMSTELSRSNTELSSLRDSQGEVARRYEDEKAILEEEVSRLKDESARHLEATRYHQQDLRAQAEIATKAQQDYEQELVKHAEAAKLVQQLRIEHNQFKSEAASLRSEAESAKVTLAQSETSWEDRRQQLEQEMAELKTRREDVNAQNKLLHQQLEGLTAQVATLQQKRSDSDDVDERMSPVPMGDATEGLRELNSYLRREKEILEVQYDLKTGEAKRLQQQLEYTQSQLDEARLKLDQERTQTAQSGRTSMTHQDLMEKLNELNLYRESSMTLRNENQQLKDQISEKNNKILEMEAKVQPLEAEIDTLKTQKSFLEDEIKQIQEDRDRWQKRTEGILTKYGRVDPAEMEQLKETITSLEAERDAMKEGEEPLKAKVTELEATLETERNGWTTTRGKLVDQFKERSRKITGERNEALQRANQLQETLDKANIDLEGVKGQVEESGQQKSELERQIQNFAKEVEELRQQAQAAQAAHATQATQVSDAPPPAEATASAEVVSHLEQQLANSQKELEAVNAQKLGAEQRLETLRTELQGVVSERDEATKKLQEAVQASQATPAAPQPTDETSATAATETTGVATDTTTSAVSDEEKKALEEKVAAAEAKAAEFEQKAAEIETKIQQTVKERSDRMRDTLNNKLKETRNKMEEEYKKKDEDLKLKFEQEKQIWLAENPIPKPAEAPGSNDQPPATPAKAEATTVPSTPASVGAPDLSQLDDARIRQFLSTNSTVKNIVAANIKKKLEVESTKLRADLESTLKNEYDTKITSAREQAQLMESKKSTLRINMAENKLRNTQAKINVVEKAAAETPQKPVIEVWEVAKVAQAPPPAPAAPKPTPARQGSTTGVHPSPLPATPAGKAAQAAQGTPAAATPATSEQPKPAPGGQSAARGIPAPKANNPFAVPTNAAATEPPNPFVSKDEGPTTTSTSVAQPQPQQTQQQPPNQRQTPQQHIQQLQQQQQQQKQQQQQQPQQQPVRSSIPMPRGGGGGRGRGGTYQPPGQRPASGNQEGGAQRGGRGGRGGARGGRESLNPVANDFQPGNKRPRGDSEAEPVHSSPEQHLQDPMVPPSKKRKLPSSAGPAPKRTKNSKPQSRKTKKASAASNATPRRAVDATSLGWQTVGEEFGGLEVIEGVDVVRHGGSVQFLVASDQDKKQPVASDDKHDDDNDEASDNDDRNATGDSFEGFGDDAVESRGVDSDKAGSGQAGLESKDAPPEGKGKAKAKGKEDGKVASKDNKKDAKNKNKHKLGPKDDDALAKAQEDVQKSAPQGNAFDALADAEEEEDEDVDMAAWVPMNLSPAIMSAIARLKFTKPTEIQEEAIPEILAGEDVIGKAQTGSGKTLAFGIPMVERWLEMYEGREDVKKTGPMAVVLSPTRELAKQLGDHLVALCAGLPNAPWVCVVTGGLSIHKQQRQLEKADIVIGTPGRLWEVLGEDMDLQDSFSKIRFLVVDEADRLFKVGQFKEAQDIIGALDKKAPEGNYDSSDEDEDEDEDDPASTRQTLVFSATFDKDLQTKLAGTGKSKSVGKKGKGKDKAKELPDDDQAKMAYLMKCLKFRREPKFIDVNPVSQMATGLREGLIECGAMEKDLYLYTVLLLNPGRRTLVFTNSIYAVRRLTPLLANLNLTALPLHSQMAQKARLRSLERFKASRNAILIATDVAARGLDIKEVDQVLHYHVPRAADTYIHRSGRTARGDRSGTSIMLCAPDEVLPTRRLVGKVHAKRDAKREHFIQTLLLDPKMASRLKPRVSLAKRLADTVMAKEKAHSDDKWMRNAADELGVEYDSEDIEVAAKGKPGHGGRQQKEAVARSMSKAEFGAMRAQLREELSRRVNLGVSERYVTGGRVDIAALLKEGATGGVFLGNTDALGFKL</sequence>
<dbReference type="Pfam" id="PF00270">
    <property type="entry name" value="DEAD"/>
    <property type="match status" value="1"/>
</dbReference>
<name>A0A0P7B999_9HYPO</name>
<dbReference type="InterPro" id="IPR014014">
    <property type="entry name" value="RNA_helicase_DEAD_Q_motif"/>
</dbReference>
<feature type="coiled-coil region" evidence="9">
    <location>
        <begin position="73"/>
        <end position="128"/>
    </location>
</feature>
<feature type="compositionally biased region" description="Low complexity" evidence="10">
    <location>
        <begin position="1938"/>
        <end position="1947"/>
    </location>
</feature>
<dbReference type="CDD" id="cd18787">
    <property type="entry name" value="SF2_C_DEAD"/>
    <property type="match status" value="1"/>
</dbReference>
<dbReference type="GO" id="GO:0006606">
    <property type="term" value="P:protein import into nucleus"/>
    <property type="evidence" value="ECO:0007669"/>
    <property type="project" value="InterPro"/>
</dbReference>
<feature type="region of interest" description="Disordered" evidence="10">
    <location>
        <begin position="2508"/>
        <end position="2532"/>
    </location>
</feature>
<feature type="compositionally biased region" description="Low complexity" evidence="10">
    <location>
        <begin position="1891"/>
        <end position="1911"/>
    </location>
</feature>
<dbReference type="STRING" id="78410.A0A0P7B999"/>
<evidence type="ECO:0000256" key="9">
    <source>
        <dbReference type="SAM" id="Coils"/>
    </source>
</evidence>
<evidence type="ECO:0000256" key="10">
    <source>
        <dbReference type="SAM" id="MobiDB-lite"/>
    </source>
</evidence>
<feature type="domain" description="Helicase C-terminal" evidence="12">
    <location>
        <begin position="2622"/>
        <end position="2773"/>
    </location>
</feature>
<dbReference type="PANTHER" id="PTHR18898">
    <property type="entry name" value="NUCLEOPROTEIN TPR-RELATED"/>
    <property type="match status" value="1"/>
</dbReference>
<dbReference type="SUPFAM" id="SSF52540">
    <property type="entry name" value="P-loop containing nucleoside triphosphate hydrolases"/>
    <property type="match status" value="1"/>
</dbReference>
<feature type="region of interest" description="Disordered" evidence="10">
    <location>
        <begin position="1661"/>
        <end position="1692"/>
    </location>
</feature>
<feature type="short sequence motif" description="Q motif" evidence="8">
    <location>
        <begin position="2325"/>
        <end position="2353"/>
    </location>
</feature>
<dbReference type="InterPro" id="IPR012929">
    <property type="entry name" value="Nucleoprot-TPR/MLP1-2_dom"/>
</dbReference>
<dbReference type="GO" id="GO:0003676">
    <property type="term" value="F:nucleic acid binding"/>
    <property type="evidence" value="ECO:0007669"/>
    <property type="project" value="InterPro"/>
</dbReference>
<gene>
    <name evidence="14" type="ORF">AK830_g3242</name>
</gene>
<feature type="compositionally biased region" description="Basic residues" evidence="10">
    <location>
        <begin position="2119"/>
        <end position="2133"/>
    </location>
</feature>
<feature type="compositionally biased region" description="Low complexity" evidence="10">
    <location>
        <begin position="1510"/>
        <end position="1519"/>
    </location>
</feature>
<feature type="region of interest" description="Disordered" evidence="10">
    <location>
        <begin position="366"/>
        <end position="396"/>
    </location>
</feature>
<keyword evidence="4" id="KW-0347">Helicase</keyword>
<proteinExistence type="predicted"/>
<feature type="region of interest" description="Disordered" evidence="10">
    <location>
        <begin position="2182"/>
        <end position="2287"/>
    </location>
</feature>
<dbReference type="PROSITE" id="PS00039">
    <property type="entry name" value="DEAD_ATP_HELICASE"/>
    <property type="match status" value="1"/>
</dbReference>
<comment type="caution">
    <text evidence="14">The sequence shown here is derived from an EMBL/GenBank/DDBJ whole genome shotgun (WGS) entry which is preliminary data.</text>
</comment>
<feature type="domain" description="Helicase ATP-binding" evidence="11">
    <location>
        <begin position="2356"/>
        <end position="2561"/>
    </location>
</feature>
<dbReference type="SMART" id="SM00487">
    <property type="entry name" value="DEXDc"/>
    <property type="match status" value="1"/>
</dbReference>
<dbReference type="GO" id="GO:0005524">
    <property type="term" value="F:ATP binding"/>
    <property type="evidence" value="ECO:0007669"/>
    <property type="project" value="UniProtKB-KW"/>
</dbReference>
<dbReference type="InterPro" id="IPR027417">
    <property type="entry name" value="P-loop_NTPase"/>
</dbReference>
<feature type="region of interest" description="Disordered" evidence="10">
    <location>
        <begin position="1040"/>
        <end position="1060"/>
    </location>
</feature>
<dbReference type="SMART" id="SM00490">
    <property type="entry name" value="HELICc"/>
    <property type="match status" value="1"/>
</dbReference>
<dbReference type="InterPro" id="IPR014001">
    <property type="entry name" value="Helicase_ATP-bd"/>
</dbReference>
<feature type="compositionally biased region" description="Pro residues" evidence="10">
    <location>
        <begin position="1862"/>
        <end position="1873"/>
    </location>
</feature>
<evidence type="ECO:0000256" key="8">
    <source>
        <dbReference type="PROSITE-ProRule" id="PRU00552"/>
    </source>
</evidence>
<accession>A0A0P7B999</accession>
<dbReference type="InterPro" id="IPR011545">
    <property type="entry name" value="DEAD/DEAH_box_helicase_dom"/>
</dbReference>
<evidence type="ECO:0000256" key="4">
    <source>
        <dbReference type="ARBA" id="ARBA00022806"/>
    </source>
</evidence>
<dbReference type="GO" id="GO:0003724">
    <property type="term" value="F:RNA helicase activity"/>
    <property type="evidence" value="ECO:0007669"/>
    <property type="project" value="InterPro"/>
</dbReference>
<comment type="subcellular location">
    <subcellularLocation>
        <location evidence="1">Nucleus</location>
    </subcellularLocation>
</comment>
<dbReference type="Gene3D" id="1.10.287.1490">
    <property type="match status" value="1"/>
</dbReference>
<feature type="compositionally biased region" description="Low complexity" evidence="10">
    <location>
        <begin position="1959"/>
        <end position="2011"/>
    </location>
</feature>
<feature type="region of interest" description="Disordered" evidence="10">
    <location>
        <begin position="1575"/>
        <end position="1630"/>
    </location>
</feature>
<feature type="coiled-coil region" evidence="9">
    <location>
        <begin position="420"/>
        <end position="471"/>
    </location>
</feature>
<evidence type="ECO:0000256" key="6">
    <source>
        <dbReference type="ARBA" id="ARBA00023054"/>
    </source>
</evidence>
<dbReference type="InterPro" id="IPR001650">
    <property type="entry name" value="Helicase_C-like"/>
</dbReference>
<dbReference type="GO" id="GO:0005643">
    <property type="term" value="C:nuclear pore"/>
    <property type="evidence" value="ECO:0007669"/>
    <property type="project" value="TreeGrafter"/>
</dbReference>
<evidence type="ECO:0000313" key="15">
    <source>
        <dbReference type="Proteomes" id="UP000050424"/>
    </source>
</evidence>
<keyword evidence="5" id="KW-0067">ATP-binding</keyword>
<feature type="compositionally biased region" description="Polar residues" evidence="10">
    <location>
        <begin position="1042"/>
        <end position="1056"/>
    </location>
</feature>
<evidence type="ECO:0000256" key="7">
    <source>
        <dbReference type="ARBA" id="ARBA00023242"/>
    </source>
</evidence>
<dbReference type="InterPro" id="IPR057974">
    <property type="entry name" value="NUA/TPR/MLP1-2-like_dom"/>
</dbReference>
<organism evidence="14 15">
    <name type="scientific">Neonectria ditissima</name>
    <dbReference type="NCBI Taxonomy" id="78410"/>
    <lineage>
        <taxon>Eukaryota</taxon>
        <taxon>Fungi</taxon>
        <taxon>Dikarya</taxon>
        <taxon>Ascomycota</taxon>
        <taxon>Pezizomycotina</taxon>
        <taxon>Sordariomycetes</taxon>
        <taxon>Hypocreomycetidae</taxon>
        <taxon>Hypocreales</taxon>
        <taxon>Nectriaceae</taxon>
        <taxon>Neonectria</taxon>
    </lineage>
</organism>
<dbReference type="OrthoDB" id="343070at2759"/>
<feature type="compositionally biased region" description="Low complexity" evidence="10">
    <location>
        <begin position="1729"/>
        <end position="1738"/>
    </location>
</feature>
<feature type="domain" description="DEAD-box RNA helicase Q" evidence="13">
    <location>
        <begin position="2325"/>
        <end position="2353"/>
    </location>
</feature>
<dbReference type="Proteomes" id="UP000050424">
    <property type="component" value="Unassembled WGS sequence"/>
</dbReference>
<feature type="region of interest" description="Disordered" evidence="10">
    <location>
        <begin position="1707"/>
        <end position="1750"/>
    </location>
</feature>
<dbReference type="PROSITE" id="PS51195">
    <property type="entry name" value="Q_MOTIF"/>
    <property type="match status" value="1"/>
</dbReference>
<evidence type="ECO:0000259" key="13">
    <source>
        <dbReference type="PROSITE" id="PS51195"/>
    </source>
</evidence>
<feature type="compositionally biased region" description="Basic and acidic residues" evidence="10">
    <location>
        <begin position="2185"/>
        <end position="2200"/>
    </location>
</feature>
<dbReference type="GO" id="GO:0016787">
    <property type="term" value="F:hydrolase activity"/>
    <property type="evidence" value="ECO:0007669"/>
    <property type="project" value="UniProtKB-KW"/>
</dbReference>
<dbReference type="Pfam" id="PF25785">
    <property type="entry name" value="TPR"/>
    <property type="match status" value="1"/>
</dbReference>
<keyword evidence="3" id="KW-0378">Hydrolase</keyword>
<keyword evidence="2" id="KW-0547">Nucleotide-binding</keyword>
<evidence type="ECO:0000256" key="1">
    <source>
        <dbReference type="ARBA" id="ARBA00004123"/>
    </source>
</evidence>
<feature type="compositionally biased region" description="Basic and acidic residues" evidence="10">
    <location>
        <begin position="2226"/>
        <end position="2235"/>
    </location>
</feature>
<feature type="compositionally biased region" description="Basic and acidic residues" evidence="10">
    <location>
        <begin position="1576"/>
        <end position="1586"/>
    </location>
</feature>
<feature type="compositionally biased region" description="Acidic residues" evidence="10">
    <location>
        <begin position="2518"/>
        <end position="2530"/>
    </location>
</feature>
<dbReference type="InterPro" id="IPR057577">
    <property type="entry name" value="Nucleoprot-TPR/MLP1_dom"/>
</dbReference>
<feature type="region of interest" description="Disordered" evidence="10">
    <location>
        <begin position="1510"/>
        <end position="1531"/>
    </location>
</feature>
<dbReference type="EMBL" id="LKCW01000035">
    <property type="protein sequence ID" value="KPM43314.1"/>
    <property type="molecule type" value="Genomic_DNA"/>
</dbReference>
<feature type="compositionally biased region" description="Low complexity" evidence="10">
    <location>
        <begin position="1588"/>
        <end position="1625"/>
    </location>
</feature>